<name>A0ABN0UR93_9PSEU</name>
<feature type="region of interest" description="Disordered" evidence="1">
    <location>
        <begin position="204"/>
        <end position="224"/>
    </location>
</feature>
<keyword evidence="3" id="KW-1185">Reference proteome</keyword>
<evidence type="ECO:0000313" key="2">
    <source>
        <dbReference type="EMBL" id="GAA0258979.1"/>
    </source>
</evidence>
<gene>
    <name evidence="2" type="ORF">GCM10010492_69950</name>
</gene>
<evidence type="ECO:0000256" key="1">
    <source>
        <dbReference type="SAM" id="MobiDB-lite"/>
    </source>
</evidence>
<accession>A0ABN0UR93</accession>
<protein>
    <submittedName>
        <fullName evidence="2">Uncharacterized protein</fullName>
    </submittedName>
</protein>
<evidence type="ECO:0000313" key="3">
    <source>
        <dbReference type="Proteomes" id="UP001500416"/>
    </source>
</evidence>
<organism evidence="2 3">
    <name type="scientific">Saccharothrix mutabilis subsp. mutabilis</name>
    <dbReference type="NCBI Taxonomy" id="66855"/>
    <lineage>
        <taxon>Bacteria</taxon>
        <taxon>Bacillati</taxon>
        <taxon>Actinomycetota</taxon>
        <taxon>Actinomycetes</taxon>
        <taxon>Pseudonocardiales</taxon>
        <taxon>Pseudonocardiaceae</taxon>
        <taxon>Saccharothrix</taxon>
    </lineage>
</organism>
<sequence length="234" mass="24572">MLPCQPSPERCGFWSGRRAEGHGIRSLFNPVAISSFELTPPAALHDSTETLLRELGNGHAASARFDADLAETRALAARTPPITAVPGNSRLVAEVLLLVRYVELGNGGCDACGGAVATELPEIRWEPVPWNPGADGTIGQPGAGIDFSADLRPDGTWHVKCHRLLKRRGDHPARRFRAGGLVSASRGVLLAAIDGSDGEVMSVGGGRPHAPSGEAVVSGGRGRRPSGLAPLQFW</sequence>
<dbReference type="Proteomes" id="UP001500416">
    <property type="component" value="Unassembled WGS sequence"/>
</dbReference>
<proteinExistence type="predicted"/>
<reference evidence="2 3" key="1">
    <citation type="journal article" date="2019" name="Int. J. Syst. Evol. Microbiol.">
        <title>The Global Catalogue of Microorganisms (GCM) 10K type strain sequencing project: providing services to taxonomists for standard genome sequencing and annotation.</title>
        <authorList>
            <consortium name="The Broad Institute Genomics Platform"/>
            <consortium name="The Broad Institute Genome Sequencing Center for Infectious Disease"/>
            <person name="Wu L."/>
            <person name="Ma J."/>
        </authorList>
    </citation>
    <scope>NUCLEOTIDE SEQUENCE [LARGE SCALE GENOMIC DNA]</scope>
    <source>
        <strain evidence="2 3">JCM 3380</strain>
    </source>
</reference>
<comment type="caution">
    <text evidence="2">The sequence shown here is derived from an EMBL/GenBank/DDBJ whole genome shotgun (WGS) entry which is preliminary data.</text>
</comment>
<dbReference type="EMBL" id="BAAABU010000028">
    <property type="protein sequence ID" value="GAA0258979.1"/>
    <property type="molecule type" value="Genomic_DNA"/>
</dbReference>